<comment type="subcellular location">
    <subcellularLocation>
        <location evidence="1">Cell membrane</location>
        <topology evidence="1">Multi-pass membrane protein</topology>
    </subcellularLocation>
</comment>
<reference evidence="8 9" key="1">
    <citation type="submission" date="2024-02" db="EMBL/GenBank/DDBJ databases">
        <authorList>
            <person name="Saticioglu I.B."/>
        </authorList>
    </citation>
    <scope>NUCLEOTIDE SEQUENCE [LARGE SCALE GENOMIC DNA]</scope>
    <source>
        <strain evidence="8 9">Mu-43</strain>
    </source>
</reference>
<evidence type="ECO:0000256" key="4">
    <source>
        <dbReference type="ARBA" id="ARBA00022989"/>
    </source>
</evidence>
<dbReference type="PANTHER" id="PTHR30213">
    <property type="entry name" value="INNER MEMBRANE PROTEIN YHJD"/>
    <property type="match status" value="1"/>
</dbReference>
<keyword evidence="3 7" id="KW-0812">Transmembrane</keyword>
<evidence type="ECO:0000256" key="5">
    <source>
        <dbReference type="ARBA" id="ARBA00023136"/>
    </source>
</evidence>
<evidence type="ECO:0000256" key="2">
    <source>
        <dbReference type="ARBA" id="ARBA00022475"/>
    </source>
</evidence>
<keyword evidence="9" id="KW-1185">Reference proteome</keyword>
<dbReference type="Pfam" id="PF03631">
    <property type="entry name" value="Virul_fac_BrkB"/>
    <property type="match status" value="1"/>
</dbReference>
<feature type="transmembrane region" description="Helical" evidence="7">
    <location>
        <begin position="205"/>
        <end position="227"/>
    </location>
</feature>
<feature type="compositionally biased region" description="Low complexity" evidence="6">
    <location>
        <begin position="370"/>
        <end position="389"/>
    </location>
</feature>
<feature type="transmembrane region" description="Helical" evidence="7">
    <location>
        <begin position="163"/>
        <end position="185"/>
    </location>
</feature>
<proteinExistence type="predicted"/>
<name>A0ABU8LJ58_9MICO</name>
<comment type="caution">
    <text evidence="8">The sequence shown here is derived from an EMBL/GenBank/DDBJ whole genome shotgun (WGS) entry which is preliminary data.</text>
</comment>
<feature type="transmembrane region" description="Helical" evidence="7">
    <location>
        <begin position="274"/>
        <end position="300"/>
    </location>
</feature>
<feature type="transmembrane region" description="Helical" evidence="7">
    <location>
        <begin position="115"/>
        <end position="137"/>
    </location>
</feature>
<accession>A0ABU8LJ58</accession>
<keyword evidence="5 7" id="KW-0472">Membrane</keyword>
<organism evidence="8 9">
    <name type="scientific">Microbacterium istanbulense</name>
    <dbReference type="NCBI Taxonomy" id="3122049"/>
    <lineage>
        <taxon>Bacteria</taxon>
        <taxon>Bacillati</taxon>
        <taxon>Actinomycetota</taxon>
        <taxon>Actinomycetes</taxon>
        <taxon>Micrococcales</taxon>
        <taxon>Microbacteriaceae</taxon>
        <taxon>Microbacterium</taxon>
    </lineage>
</organism>
<gene>
    <name evidence="8" type="ORF">WDU93_06565</name>
</gene>
<dbReference type="EMBL" id="JBBDGN010000004">
    <property type="protein sequence ID" value="MEJ1091355.1"/>
    <property type="molecule type" value="Genomic_DNA"/>
</dbReference>
<evidence type="ECO:0000256" key="3">
    <source>
        <dbReference type="ARBA" id="ARBA00022692"/>
    </source>
</evidence>
<feature type="transmembrane region" description="Helical" evidence="7">
    <location>
        <begin position="239"/>
        <end position="262"/>
    </location>
</feature>
<dbReference type="Proteomes" id="UP001366085">
    <property type="component" value="Unassembled WGS sequence"/>
</dbReference>
<feature type="region of interest" description="Disordered" evidence="6">
    <location>
        <begin position="367"/>
        <end position="399"/>
    </location>
</feature>
<dbReference type="PANTHER" id="PTHR30213:SF1">
    <property type="entry name" value="INNER MEMBRANE PROTEIN YHJD"/>
    <property type="match status" value="1"/>
</dbReference>
<feature type="compositionally biased region" description="Gly residues" evidence="6">
    <location>
        <begin position="390"/>
        <end position="399"/>
    </location>
</feature>
<keyword evidence="2" id="KW-1003">Cell membrane</keyword>
<evidence type="ECO:0000256" key="6">
    <source>
        <dbReference type="SAM" id="MobiDB-lite"/>
    </source>
</evidence>
<feature type="transmembrane region" description="Helical" evidence="7">
    <location>
        <begin position="51"/>
        <end position="72"/>
    </location>
</feature>
<dbReference type="RefSeq" id="WP_337318786.1">
    <property type="nucleotide sequence ID" value="NZ_JBBDGN010000004.1"/>
</dbReference>
<keyword evidence="4 7" id="KW-1133">Transmembrane helix</keyword>
<evidence type="ECO:0000313" key="9">
    <source>
        <dbReference type="Proteomes" id="UP001366085"/>
    </source>
</evidence>
<sequence length="399" mass="42944">MTEGRSLRMRLEGRIERASLWRDRTLATFPVRVWRNFSYNNGFLLSAGMSYYVLFALFALLYIVFAGAGLWLGASTRAIDALVDVMNTYIPGLIGESGLFSREQVTQVAKESTGVLGITGAIAVGVALWTAISAVTFTRRAVRDIFGLPFDARSYWLLKLRDLFAAVIFGGAMLLGAVLSWAGVWAVEQLFHLLKWNTGSLLFQISVRAISIFVAFVLDAGALALLVRFLTGTSLRWRYIWPGALLGGGAMVVLQLGAGLLLSRAPSNPLLASFTVIVGLLLWCRWLAIVVLMASSWIAVTASDNDQPLEQADETAARQAAERALLMDAQVRLRHAQDELDKAPWYRRSAAKRGVLHAAQAVSALQAKHTAATPAAPSAPPDAAADAAGGASGDVGGRP</sequence>
<protein>
    <submittedName>
        <fullName evidence="8">YihY/virulence factor BrkB family protein</fullName>
    </submittedName>
</protein>
<evidence type="ECO:0000313" key="8">
    <source>
        <dbReference type="EMBL" id="MEJ1091355.1"/>
    </source>
</evidence>
<dbReference type="InterPro" id="IPR017039">
    <property type="entry name" value="Virul_fac_BrkB"/>
</dbReference>
<evidence type="ECO:0000256" key="7">
    <source>
        <dbReference type="SAM" id="Phobius"/>
    </source>
</evidence>
<evidence type="ECO:0000256" key="1">
    <source>
        <dbReference type="ARBA" id="ARBA00004651"/>
    </source>
</evidence>